<dbReference type="Gramene" id="PNT62248">
    <property type="protein sequence ID" value="PNT62248"/>
    <property type="gene ID" value="BRADI_5g28120v3"/>
</dbReference>
<sequence>MGLGFLSCIVAKFKTGRCWDGKWSEANMKVKNGTEFVIDLEEDCELSADSGHRDLTTFCKTVLNRLKIDGQFLPHFDELAEDHMLINDCFGDPEKWQRFLVLISYPMALKPPLVRASFICNIYIAGDENFSGEPPRYRPLHSWRNCANW</sequence>
<name>A0A2K2CJN2_BRADI</name>
<gene>
    <name evidence="1" type="ORF">BRADI_5g28120v3</name>
</gene>
<evidence type="ECO:0000313" key="2">
    <source>
        <dbReference type="EnsemblPlants" id="PNT62248"/>
    </source>
</evidence>
<dbReference type="EnsemblPlants" id="PNT62248">
    <property type="protein sequence ID" value="PNT62248"/>
    <property type="gene ID" value="BRADI_5g28120v3"/>
</dbReference>
<reference evidence="1 2" key="1">
    <citation type="journal article" date="2010" name="Nature">
        <title>Genome sequencing and analysis of the model grass Brachypodium distachyon.</title>
        <authorList>
            <consortium name="International Brachypodium Initiative"/>
        </authorList>
    </citation>
    <scope>NUCLEOTIDE SEQUENCE [LARGE SCALE GENOMIC DNA]</scope>
    <source>
        <strain evidence="1 2">Bd21</strain>
    </source>
</reference>
<keyword evidence="3" id="KW-1185">Reference proteome</keyword>
<dbReference type="Proteomes" id="UP000008810">
    <property type="component" value="Chromosome 5"/>
</dbReference>
<reference evidence="1" key="2">
    <citation type="submission" date="2017-06" db="EMBL/GenBank/DDBJ databases">
        <title>WGS assembly of Brachypodium distachyon.</title>
        <authorList>
            <consortium name="The International Brachypodium Initiative"/>
            <person name="Lucas S."/>
            <person name="Harmon-Smith M."/>
            <person name="Lail K."/>
            <person name="Tice H."/>
            <person name="Grimwood J."/>
            <person name="Bruce D."/>
            <person name="Barry K."/>
            <person name="Shu S."/>
            <person name="Lindquist E."/>
            <person name="Wang M."/>
            <person name="Pitluck S."/>
            <person name="Vogel J.P."/>
            <person name="Garvin D.F."/>
            <person name="Mockler T.C."/>
            <person name="Schmutz J."/>
            <person name="Rokhsar D."/>
            <person name="Bevan M.W."/>
        </authorList>
    </citation>
    <scope>NUCLEOTIDE SEQUENCE</scope>
    <source>
        <strain evidence="1">Bd21</strain>
    </source>
</reference>
<evidence type="ECO:0000313" key="1">
    <source>
        <dbReference type="EMBL" id="PNT62248.1"/>
    </source>
</evidence>
<dbReference type="EMBL" id="CM000884">
    <property type="protein sequence ID" value="PNT62248.1"/>
    <property type="molecule type" value="Genomic_DNA"/>
</dbReference>
<dbReference type="InParanoid" id="A0A2K2CJN2"/>
<dbReference type="AlphaFoldDB" id="A0A2K2CJN2"/>
<protein>
    <submittedName>
        <fullName evidence="1 2">Uncharacterized protein</fullName>
    </submittedName>
</protein>
<organism evidence="1">
    <name type="scientific">Brachypodium distachyon</name>
    <name type="common">Purple false brome</name>
    <name type="synonym">Trachynia distachya</name>
    <dbReference type="NCBI Taxonomy" id="15368"/>
    <lineage>
        <taxon>Eukaryota</taxon>
        <taxon>Viridiplantae</taxon>
        <taxon>Streptophyta</taxon>
        <taxon>Embryophyta</taxon>
        <taxon>Tracheophyta</taxon>
        <taxon>Spermatophyta</taxon>
        <taxon>Magnoliopsida</taxon>
        <taxon>Liliopsida</taxon>
        <taxon>Poales</taxon>
        <taxon>Poaceae</taxon>
        <taxon>BOP clade</taxon>
        <taxon>Pooideae</taxon>
        <taxon>Stipodae</taxon>
        <taxon>Brachypodieae</taxon>
        <taxon>Brachypodium</taxon>
    </lineage>
</organism>
<proteinExistence type="predicted"/>
<evidence type="ECO:0000313" key="3">
    <source>
        <dbReference type="Proteomes" id="UP000008810"/>
    </source>
</evidence>
<reference evidence="2" key="3">
    <citation type="submission" date="2018-08" db="UniProtKB">
        <authorList>
            <consortium name="EnsemblPlants"/>
        </authorList>
    </citation>
    <scope>IDENTIFICATION</scope>
    <source>
        <strain evidence="2">cv. Bd21</strain>
    </source>
</reference>
<accession>A0A2K2CJN2</accession>